<feature type="binding site" evidence="12">
    <location>
        <position position="260"/>
    </location>
    <ligand>
        <name>K(+)</name>
        <dbReference type="ChEBI" id="CHEBI:29103"/>
    </ligand>
</feature>
<evidence type="ECO:0000256" key="9">
    <source>
        <dbReference type="ARBA" id="ARBA00022842"/>
    </source>
</evidence>
<dbReference type="GO" id="GO:0005524">
    <property type="term" value="F:ATP binding"/>
    <property type="evidence" value="ECO:0007669"/>
    <property type="project" value="UniProtKB-UniRule"/>
</dbReference>
<organism evidence="14 17">
    <name type="scientific">Candidatus Phosphoribacter hodrii</name>
    <dbReference type="NCBI Taxonomy" id="2953743"/>
    <lineage>
        <taxon>Bacteria</taxon>
        <taxon>Bacillati</taxon>
        <taxon>Actinomycetota</taxon>
        <taxon>Actinomycetes</taxon>
        <taxon>Micrococcales</taxon>
        <taxon>Dermatophilaceae</taxon>
        <taxon>Candidatus Phosphoribacter</taxon>
    </lineage>
</organism>
<dbReference type="EMBL" id="JADJIB010000001">
    <property type="protein sequence ID" value="MBK7271801.1"/>
    <property type="molecule type" value="Genomic_DNA"/>
</dbReference>
<dbReference type="GO" id="GO:0046872">
    <property type="term" value="F:metal ion binding"/>
    <property type="evidence" value="ECO:0007669"/>
    <property type="project" value="UniProtKB-KW"/>
</dbReference>
<comment type="pathway">
    <text evidence="12">Carbohydrate metabolism; D-ribose degradation; D-ribose 5-phosphate from beta-D-ribopyranose: step 2/2.</text>
</comment>
<dbReference type="EMBL" id="JADKGK010000024">
    <property type="protein sequence ID" value="MBL0005105.1"/>
    <property type="molecule type" value="Genomic_DNA"/>
</dbReference>
<keyword evidence="7 12" id="KW-0418">Kinase</keyword>
<feature type="binding site" evidence="12">
    <location>
        <position position="230"/>
    </location>
    <ligand>
        <name>substrate</name>
    </ligand>
</feature>
<evidence type="ECO:0000256" key="11">
    <source>
        <dbReference type="ARBA" id="ARBA00023277"/>
    </source>
</evidence>
<reference evidence="17 18" key="1">
    <citation type="submission" date="2020-10" db="EMBL/GenBank/DDBJ databases">
        <title>Connecting structure to function with the recovery of over 1000 high-quality activated sludge metagenome-assembled genomes encoding full-length rRNA genes using long-read sequencing.</title>
        <authorList>
            <person name="Singleton C.M."/>
            <person name="Petriglieri F."/>
            <person name="Kristensen J.M."/>
            <person name="Kirkegaard R.H."/>
            <person name="Michaelsen T.Y."/>
            <person name="Andersen M.H."/>
            <person name="Karst S.M."/>
            <person name="Dueholm M.S."/>
            <person name="Nielsen P.H."/>
            <person name="Albertsen M."/>
        </authorList>
    </citation>
    <scope>NUCLEOTIDE SEQUENCE [LARGE SCALE GENOMIC DNA]</scope>
    <source>
        <strain evidence="14">AalE_18-Q3-R2-46_BAT3C.188</strain>
        <strain evidence="15">Ega_18-Q3-R5-49_MAXAC.001</strain>
        <strain evidence="16">Ribe_18-Q3-R11-54_MAXAC.001</strain>
    </source>
</reference>
<evidence type="ECO:0000256" key="2">
    <source>
        <dbReference type="ARBA" id="ARBA00012035"/>
    </source>
</evidence>
<dbReference type="Gene3D" id="3.40.1190.20">
    <property type="match status" value="1"/>
</dbReference>
<feature type="binding site" evidence="12">
    <location>
        <begin position="40"/>
        <end position="44"/>
    </location>
    <ligand>
        <name>substrate</name>
    </ligand>
</feature>
<feature type="binding site" evidence="12">
    <location>
        <position position="224"/>
    </location>
    <ligand>
        <name>K(+)</name>
        <dbReference type="ChEBI" id="CHEBI:29103"/>
    </ligand>
</feature>
<dbReference type="Proteomes" id="UP000886632">
    <property type="component" value="Unassembled WGS sequence"/>
</dbReference>
<dbReference type="PANTHER" id="PTHR10584:SF166">
    <property type="entry name" value="RIBOKINASE"/>
    <property type="match status" value="1"/>
</dbReference>
<feature type="binding site" evidence="12">
    <location>
        <position position="265"/>
    </location>
    <ligand>
        <name>K(+)</name>
        <dbReference type="ChEBI" id="CHEBI:29103"/>
    </ligand>
</feature>
<feature type="binding site" evidence="12">
    <location>
        <begin position="11"/>
        <end position="13"/>
    </location>
    <ligand>
        <name>substrate</name>
    </ligand>
</feature>
<keyword evidence="11 12" id="KW-0119">Carbohydrate metabolism</keyword>
<dbReference type="Proteomes" id="UP000718281">
    <property type="component" value="Unassembled WGS sequence"/>
</dbReference>
<evidence type="ECO:0000256" key="3">
    <source>
        <dbReference type="ARBA" id="ARBA00016943"/>
    </source>
</evidence>
<evidence type="ECO:0000313" key="18">
    <source>
        <dbReference type="Proteomes" id="UP000726105"/>
    </source>
</evidence>
<evidence type="ECO:0000313" key="16">
    <source>
        <dbReference type="EMBL" id="MBL0005105.1"/>
    </source>
</evidence>
<dbReference type="EC" id="2.7.1.15" evidence="2 12"/>
<feature type="active site" description="Proton acceptor" evidence="12">
    <location>
        <position position="230"/>
    </location>
</feature>
<dbReference type="InterPro" id="IPR029056">
    <property type="entry name" value="Ribokinase-like"/>
</dbReference>
<dbReference type="SUPFAM" id="SSF53613">
    <property type="entry name" value="Ribokinase-like"/>
    <property type="match status" value="1"/>
</dbReference>
<evidence type="ECO:0000256" key="10">
    <source>
        <dbReference type="ARBA" id="ARBA00022958"/>
    </source>
</evidence>
<accession>A0A935CE36</accession>
<evidence type="ECO:0000256" key="12">
    <source>
        <dbReference type="HAMAP-Rule" id="MF_01987"/>
    </source>
</evidence>
<dbReference type="Proteomes" id="UP000726105">
    <property type="component" value="Unassembled WGS sequence"/>
</dbReference>
<comment type="function">
    <text evidence="12">Catalyzes the phosphorylation of ribose at O-5 in a reaction requiring ATP and magnesium. The resulting D-ribose-5-phosphate can then be used either for sythesis of nucleotides, histidine, and tryptophan, or as a component of the pentose phosphate pathway.</text>
</comment>
<comment type="similarity">
    <text evidence="1">Belongs to the carbohydrate kinase pfkB family.</text>
</comment>
<feature type="binding site" evidence="12">
    <location>
        <begin position="199"/>
        <end position="204"/>
    </location>
    <ligand>
        <name>ATP</name>
        <dbReference type="ChEBI" id="CHEBI:30616"/>
    </ligand>
</feature>
<dbReference type="InterPro" id="IPR011877">
    <property type="entry name" value="Ribokinase"/>
</dbReference>
<evidence type="ECO:0000256" key="4">
    <source>
        <dbReference type="ARBA" id="ARBA00022679"/>
    </source>
</evidence>
<dbReference type="GO" id="GO:0005829">
    <property type="term" value="C:cytosol"/>
    <property type="evidence" value="ECO:0007669"/>
    <property type="project" value="TreeGrafter"/>
</dbReference>
<evidence type="ECO:0000313" key="15">
    <source>
        <dbReference type="EMBL" id="MBK7271801.1"/>
    </source>
</evidence>
<comment type="caution">
    <text evidence="12">Lacks conserved residue(s) required for the propagation of feature annotation.</text>
</comment>
<keyword evidence="9 12" id="KW-0460">Magnesium</keyword>
<protein>
    <recommendedName>
        <fullName evidence="3 12">Ribokinase</fullName>
        <shortName evidence="12">RK</shortName>
        <ecNumber evidence="2 12">2.7.1.15</ecNumber>
    </recommendedName>
</protein>
<evidence type="ECO:0000256" key="8">
    <source>
        <dbReference type="ARBA" id="ARBA00022840"/>
    </source>
</evidence>
<comment type="caution">
    <text evidence="14">The sequence shown here is derived from an EMBL/GenBank/DDBJ whole genome shotgun (WGS) entry which is preliminary data.</text>
</comment>
<feature type="binding site" evidence="12">
    <location>
        <position position="263"/>
    </location>
    <ligand>
        <name>K(+)</name>
        <dbReference type="ChEBI" id="CHEBI:29103"/>
    </ligand>
</feature>
<feature type="binding site" evidence="12">
    <location>
        <position position="179"/>
    </location>
    <ligand>
        <name>ATP</name>
        <dbReference type="ChEBI" id="CHEBI:30616"/>
    </ligand>
</feature>
<sequence>MGRVLVLGSLNVDVVARVDRLPSPGETVSAVAPIQRLAGGKGGNQAVAAAAAGARVVMVGAVGDDEPGRAYTVRLAGRGIFPRLAIAFGVPTGTAYVWVDEDGENSIVVAPGANALARAEVADLTPEDVLLCQLEVPVDVVADAVRTAARLGARVVLNAAPYAALPDDVLAVADPLVVNEHEAGLLADSGAAVGSLLVTFGAAGAQWDGERVDGIPVPADEVLDSTGAGDAFCGALAARLAEGDDRRSALAWAVRAGADAVRREGAQSDPEF</sequence>
<dbReference type="PRINTS" id="PR00990">
    <property type="entry name" value="RIBOKINASE"/>
</dbReference>
<keyword evidence="8 12" id="KW-0067">ATP-binding</keyword>
<dbReference type="InterPro" id="IPR002139">
    <property type="entry name" value="Ribo/fructo_kinase"/>
</dbReference>
<dbReference type="EMBL" id="JADIXZ010000004">
    <property type="protein sequence ID" value="MBK6301070.1"/>
    <property type="molecule type" value="Genomic_DNA"/>
</dbReference>
<comment type="similarity">
    <text evidence="12">Belongs to the carbohydrate kinase PfkB family. Ribokinase subfamily.</text>
</comment>
<dbReference type="Pfam" id="PF00294">
    <property type="entry name" value="PfkB"/>
    <property type="match status" value="1"/>
</dbReference>
<feature type="binding site" evidence="12">
    <location>
        <position position="226"/>
    </location>
    <ligand>
        <name>K(+)</name>
        <dbReference type="ChEBI" id="CHEBI:29103"/>
    </ligand>
</feature>
<dbReference type="GO" id="GO:0019303">
    <property type="term" value="P:D-ribose catabolic process"/>
    <property type="evidence" value="ECO:0007669"/>
    <property type="project" value="UniProtKB-UniRule"/>
</dbReference>
<comment type="subcellular location">
    <subcellularLocation>
        <location evidence="12">Cytoplasm</location>
    </subcellularLocation>
</comment>
<dbReference type="PANTHER" id="PTHR10584">
    <property type="entry name" value="SUGAR KINASE"/>
    <property type="match status" value="1"/>
</dbReference>
<keyword evidence="10 12" id="KW-0630">Potassium</keyword>
<evidence type="ECO:0000313" key="17">
    <source>
        <dbReference type="Proteomes" id="UP000718281"/>
    </source>
</evidence>
<keyword evidence="12" id="KW-0963">Cytoplasm</keyword>
<proteinExistence type="inferred from homology"/>
<feature type="binding site" evidence="12">
    <location>
        <position position="135"/>
    </location>
    <ligand>
        <name>substrate</name>
    </ligand>
</feature>
<evidence type="ECO:0000256" key="7">
    <source>
        <dbReference type="ARBA" id="ARBA00022777"/>
    </source>
</evidence>
<comment type="cofactor">
    <cofactor evidence="12">
        <name>Mg(2+)</name>
        <dbReference type="ChEBI" id="CHEBI:18420"/>
    </cofactor>
    <text evidence="12">Requires a divalent cation, most likely magnesium in vivo, as an electrophilic catalyst to aid phosphoryl group transfer. It is the chelate of the metal and the nucleotide that is the actual substrate.</text>
</comment>
<dbReference type="InterPro" id="IPR011611">
    <property type="entry name" value="PfkB_dom"/>
</dbReference>
<dbReference type="CDD" id="cd01174">
    <property type="entry name" value="ribokinase"/>
    <property type="match status" value="1"/>
</dbReference>
<keyword evidence="4 12" id="KW-0808">Transferase</keyword>
<evidence type="ECO:0000313" key="14">
    <source>
        <dbReference type="EMBL" id="MBK6301070.1"/>
    </source>
</evidence>
<name>A0A935CE36_9MICO</name>
<dbReference type="HAMAP" id="MF_01987">
    <property type="entry name" value="Ribokinase"/>
    <property type="match status" value="1"/>
</dbReference>
<keyword evidence="5 12" id="KW-0479">Metal-binding</keyword>
<dbReference type="GO" id="GO:0004747">
    <property type="term" value="F:ribokinase activity"/>
    <property type="evidence" value="ECO:0007669"/>
    <property type="project" value="UniProtKB-UniRule"/>
</dbReference>
<gene>
    <name evidence="12" type="primary">rbsK</name>
    <name evidence="14" type="ORF">IPF40_08450</name>
    <name evidence="15" type="ORF">IPI13_01050</name>
    <name evidence="16" type="ORF">IPP00_14395</name>
</gene>
<evidence type="ECO:0000256" key="1">
    <source>
        <dbReference type="ARBA" id="ARBA00005380"/>
    </source>
</evidence>
<comment type="catalytic activity">
    <reaction evidence="12">
        <text>D-ribose + ATP = D-ribose 5-phosphate + ADP + H(+)</text>
        <dbReference type="Rhea" id="RHEA:13697"/>
        <dbReference type="ChEBI" id="CHEBI:15378"/>
        <dbReference type="ChEBI" id="CHEBI:30616"/>
        <dbReference type="ChEBI" id="CHEBI:47013"/>
        <dbReference type="ChEBI" id="CHEBI:78346"/>
        <dbReference type="ChEBI" id="CHEBI:456216"/>
        <dbReference type="EC" id="2.7.1.15"/>
    </reaction>
</comment>
<comment type="subunit">
    <text evidence="12">Homodimer.</text>
</comment>
<dbReference type="PROSITE" id="PS00584">
    <property type="entry name" value="PFKB_KINASES_2"/>
    <property type="match status" value="1"/>
</dbReference>
<comment type="activity regulation">
    <text evidence="12">Activated by a monovalent cation that binds near, but not in, the active site. The most likely occupant of the site in vivo is potassium. Ion binding induces a conformational change that may alter substrate affinity.</text>
</comment>
<evidence type="ECO:0000259" key="13">
    <source>
        <dbReference type="Pfam" id="PF00294"/>
    </source>
</evidence>
<dbReference type="InterPro" id="IPR002173">
    <property type="entry name" value="Carboh/pur_kinase_PfkB_CS"/>
</dbReference>
<keyword evidence="6 12" id="KW-0547">Nucleotide-binding</keyword>
<evidence type="ECO:0000256" key="5">
    <source>
        <dbReference type="ARBA" id="ARBA00022723"/>
    </source>
</evidence>
<dbReference type="AlphaFoldDB" id="A0A935CE36"/>
<feature type="domain" description="Carbohydrate kinase PfkB" evidence="13">
    <location>
        <begin position="2"/>
        <end position="269"/>
    </location>
</feature>
<evidence type="ECO:0000256" key="6">
    <source>
        <dbReference type="ARBA" id="ARBA00022741"/>
    </source>
</evidence>
<feature type="binding site" evidence="12">
    <location>
        <begin position="229"/>
        <end position="230"/>
    </location>
    <ligand>
        <name>ATP</name>
        <dbReference type="ChEBI" id="CHEBI:30616"/>
    </ligand>
</feature>